<organism evidence="1">
    <name type="scientific">Siphoviridae sp. ctPJC19</name>
    <dbReference type="NCBI Taxonomy" id="2826321"/>
    <lineage>
        <taxon>Viruses</taxon>
        <taxon>Duplodnaviria</taxon>
        <taxon>Heunggongvirae</taxon>
        <taxon>Uroviricota</taxon>
        <taxon>Caudoviricetes</taxon>
    </lineage>
</organism>
<evidence type="ECO:0000313" key="1">
    <source>
        <dbReference type="EMBL" id="DAD77389.1"/>
    </source>
</evidence>
<sequence length="55" mass="6306">MLVTTRKVKSRNGGYLGIWGNPKYHVLNGLNRQSATDSIVIENIIVEVFRESKRF</sequence>
<protein>
    <submittedName>
        <fullName evidence="1">Uncharacterized protein</fullName>
    </submittedName>
</protein>
<reference evidence="1" key="1">
    <citation type="journal article" date="2021" name="Proc. Natl. Acad. Sci. U.S.A.">
        <title>A Catalog of Tens of Thousands of Viruses from Human Metagenomes Reveals Hidden Associations with Chronic Diseases.</title>
        <authorList>
            <person name="Tisza M.J."/>
            <person name="Buck C.B."/>
        </authorList>
    </citation>
    <scope>NUCLEOTIDE SEQUENCE</scope>
    <source>
        <strain evidence="1">CtPJC19</strain>
    </source>
</reference>
<dbReference type="EMBL" id="BK014824">
    <property type="protein sequence ID" value="DAD77389.1"/>
    <property type="molecule type" value="Genomic_DNA"/>
</dbReference>
<proteinExistence type="predicted"/>
<accession>A0A8S5M510</accession>
<name>A0A8S5M510_9CAUD</name>